<sequence>MSDNDYDIIPFSEAKALLLEDTATLEAYNDIQIRKTLMKQLKDARKALHLTQQDVAQKIGTQKQNISRMENGKSVPNLDTLSRYAAALGGAFVFQKMPVNQ</sequence>
<protein>
    <submittedName>
        <fullName evidence="2">XRE family transcriptional regulator</fullName>
    </submittedName>
</protein>
<dbReference type="Proteomes" id="UP000547931">
    <property type="component" value="Unassembled WGS sequence"/>
</dbReference>
<dbReference type="SMART" id="SM00530">
    <property type="entry name" value="HTH_XRE"/>
    <property type="match status" value="1"/>
</dbReference>
<dbReference type="InterPro" id="IPR001387">
    <property type="entry name" value="Cro/C1-type_HTH"/>
</dbReference>
<evidence type="ECO:0000313" key="3">
    <source>
        <dbReference type="Proteomes" id="UP000547931"/>
    </source>
</evidence>
<reference evidence="2 3" key="1">
    <citation type="submission" date="2018-02" db="EMBL/GenBank/DDBJ databases">
        <authorList>
            <person name="Machado R.A."/>
        </authorList>
    </citation>
    <scope>NUCLEOTIDE SEQUENCE [LARGE SCALE GENOMIC DNA]</scope>
    <source>
        <strain evidence="2 3">DSM 23271</strain>
    </source>
</reference>
<dbReference type="AlphaFoldDB" id="A0A7X5TL87"/>
<organism evidence="2 3">
    <name type="scientific">Photorhabdus stackebrandtii</name>
    <dbReference type="NCBI Taxonomy" id="1123042"/>
    <lineage>
        <taxon>Bacteria</taxon>
        <taxon>Pseudomonadati</taxon>
        <taxon>Pseudomonadota</taxon>
        <taxon>Gammaproteobacteria</taxon>
        <taxon>Enterobacterales</taxon>
        <taxon>Morganellaceae</taxon>
        <taxon>Photorhabdus</taxon>
    </lineage>
</organism>
<dbReference type="Gene3D" id="1.10.260.40">
    <property type="entry name" value="lambda repressor-like DNA-binding domains"/>
    <property type="match status" value="1"/>
</dbReference>
<accession>A0A7X5TL87</accession>
<gene>
    <name evidence="2" type="ORF">C5470_10900</name>
</gene>
<dbReference type="PROSITE" id="PS50943">
    <property type="entry name" value="HTH_CROC1"/>
    <property type="match status" value="1"/>
</dbReference>
<dbReference type="GO" id="GO:0003677">
    <property type="term" value="F:DNA binding"/>
    <property type="evidence" value="ECO:0007669"/>
    <property type="project" value="InterPro"/>
</dbReference>
<dbReference type="EMBL" id="PUJV01000010">
    <property type="protein sequence ID" value="NHB96890.1"/>
    <property type="molecule type" value="Genomic_DNA"/>
</dbReference>
<feature type="domain" description="HTH cro/C1-type" evidence="1">
    <location>
        <begin position="41"/>
        <end position="95"/>
    </location>
</feature>
<dbReference type="CDD" id="cd00093">
    <property type="entry name" value="HTH_XRE"/>
    <property type="match status" value="1"/>
</dbReference>
<dbReference type="SUPFAM" id="SSF47413">
    <property type="entry name" value="lambda repressor-like DNA-binding domains"/>
    <property type="match status" value="1"/>
</dbReference>
<dbReference type="Pfam" id="PF01381">
    <property type="entry name" value="HTH_3"/>
    <property type="match status" value="1"/>
</dbReference>
<name>A0A7X5TL87_9GAMM</name>
<dbReference type="RefSeq" id="WP_166288693.1">
    <property type="nucleotide sequence ID" value="NZ_CAWPIE010000010.1"/>
</dbReference>
<evidence type="ECO:0000313" key="2">
    <source>
        <dbReference type="EMBL" id="NHB96890.1"/>
    </source>
</evidence>
<comment type="caution">
    <text evidence="2">The sequence shown here is derived from an EMBL/GenBank/DDBJ whole genome shotgun (WGS) entry which is preliminary data.</text>
</comment>
<dbReference type="InterPro" id="IPR010982">
    <property type="entry name" value="Lambda_DNA-bd_dom_sf"/>
</dbReference>
<proteinExistence type="predicted"/>
<evidence type="ECO:0000259" key="1">
    <source>
        <dbReference type="PROSITE" id="PS50943"/>
    </source>
</evidence>
<keyword evidence="3" id="KW-1185">Reference proteome</keyword>